<protein>
    <recommendedName>
        <fullName evidence="4">Lipoprotein</fullName>
    </recommendedName>
</protein>
<proteinExistence type="predicted"/>
<dbReference type="PROSITE" id="PS51257">
    <property type="entry name" value="PROKAR_LIPOPROTEIN"/>
    <property type="match status" value="1"/>
</dbReference>
<gene>
    <name evidence="2" type="ORF">H8L47_24180</name>
</gene>
<dbReference type="Proteomes" id="UP000646911">
    <property type="component" value="Unassembled WGS sequence"/>
</dbReference>
<feature type="signal peptide" evidence="1">
    <location>
        <begin position="1"/>
        <end position="22"/>
    </location>
</feature>
<comment type="caution">
    <text evidence="2">The sequence shown here is derived from an EMBL/GenBank/DDBJ whole genome shotgun (WGS) entry which is preliminary data.</text>
</comment>
<sequence length="186" mass="19851">MHIKKFATCVGIAALSTGCSMMAPQYSVSIENVQTLKNSGETKLSVGQFISTPGPGNTYPISIRGSSMSSPYSDSYGAYVAEAIKQELSLANRYTPTGSLSVSGVLLKNDIDAAGFSVGYVTVEARFVVKRNGATTYDQVKFVKQEFPSSFAGAVAIPKAIQEYNFAVQKLLGLVYEDKAFADAIK</sequence>
<evidence type="ECO:0000256" key="1">
    <source>
        <dbReference type="SAM" id="SignalP"/>
    </source>
</evidence>
<reference evidence="2 3" key="1">
    <citation type="submission" date="2020-08" db="EMBL/GenBank/DDBJ databases">
        <title>Novel species isolated from subtropical streams in China.</title>
        <authorList>
            <person name="Lu H."/>
        </authorList>
    </citation>
    <scope>NUCLEOTIDE SEQUENCE [LARGE SCALE GENOMIC DNA]</scope>
    <source>
        <strain evidence="2 3">NL8W</strain>
    </source>
</reference>
<evidence type="ECO:0008006" key="4">
    <source>
        <dbReference type="Google" id="ProtNLM"/>
    </source>
</evidence>
<keyword evidence="1" id="KW-0732">Signal</keyword>
<organism evidence="2 3">
    <name type="scientific">Undibacterium umbellatum</name>
    <dbReference type="NCBI Taxonomy" id="2762300"/>
    <lineage>
        <taxon>Bacteria</taxon>
        <taxon>Pseudomonadati</taxon>
        <taxon>Pseudomonadota</taxon>
        <taxon>Betaproteobacteria</taxon>
        <taxon>Burkholderiales</taxon>
        <taxon>Oxalobacteraceae</taxon>
        <taxon>Undibacterium</taxon>
    </lineage>
</organism>
<feature type="chain" id="PRO_5045203053" description="Lipoprotein" evidence="1">
    <location>
        <begin position="23"/>
        <end position="186"/>
    </location>
</feature>
<keyword evidence="3" id="KW-1185">Reference proteome</keyword>
<dbReference type="RefSeq" id="WP_186956236.1">
    <property type="nucleotide sequence ID" value="NZ_JACOFX010000018.1"/>
</dbReference>
<name>A0ABR6ZG21_9BURK</name>
<evidence type="ECO:0000313" key="2">
    <source>
        <dbReference type="EMBL" id="MBC3910671.1"/>
    </source>
</evidence>
<dbReference type="EMBL" id="JACOFX010000018">
    <property type="protein sequence ID" value="MBC3910671.1"/>
    <property type="molecule type" value="Genomic_DNA"/>
</dbReference>
<evidence type="ECO:0000313" key="3">
    <source>
        <dbReference type="Proteomes" id="UP000646911"/>
    </source>
</evidence>
<accession>A0ABR6ZG21</accession>